<protein>
    <submittedName>
        <fullName evidence="1">Uncharacterized protein</fullName>
    </submittedName>
</protein>
<comment type="caution">
    <text evidence="1">The sequence shown here is derived from an EMBL/GenBank/DDBJ whole genome shotgun (WGS) entry which is preliminary data.</text>
</comment>
<dbReference type="EMBL" id="JAULSU010000008">
    <property type="protein sequence ID" value="KAK0609498.1"/>
    <property type="molecule type" value="Genomic_DNA"/>
</dbReference>
<feature type="non-terminal residue" evidence="1">
    <location>
        <position position="90"/>
    </location>
</feature>
<name>A0AA39U049_9PEZI</name>
<dbReference type="Proteomes" id="UP001175000">
    <property type="component" value="Unassembled WGS sequence"/>
</dbReference>
<dbReference type="InterPro" id="IPR010323">
    <property type="entry name" value="DUF924"/>
</dbReference>
<proteinExistence type="predicted"/>
<sequence length="90" mass="10846">MREGPLKEKVMIQDYTYWVFMLMDVHKPLVDRFGRYLYRNAYFGQEDTTEELKWFEETGEFARPPKEARERLKAGFEAGVWAPLDEKLHL</sequence>
<dbReference type="Pfam" id="PF06041">
    <property type="entry name" value="DUF924"/>
    <property type="match status" value="1"/>
</dbReference>
<dbReference type="InterPro" id="IPR011990">
    <property type="entry name" value="TPR-like_helical_dom_sf"/>
</dbReference>
<gene>
    <name evidence="1" type="ORF">B0T14DRAFT_344300</name>
</gene>
<evidence type="ECO:0000313" key="2">
    <source>
        <dbReference type="Proteomes" id="UP001175000"/>
    </source>
</evidence>
<evidence type="ECO:0000313" key="1">
    <source>
        <dbReference type="EMBL" id="KAK0609498.1"/>
    </source>
</evidence>
<reference evidence="1" key="1">
    <citation type="submission" date="2023-06" db="EMBL/GenBank/DDBJ databases">
        <title>Genome-scale phylogeny and comparative genomics of the fungal order Sordariales.</title>
        <authorList>
            <consortium name="Lawrence Berkeley National Laboratory"/>
            <person name="Hensen N."/>
            <person name="Bonometti L."/>
            <person name="Westerberg I."/>
            <person name="Brannstrom I.O."/>
            <person name="Guillou S."/>
            <person name="Cros-Aarteil S."/>
            <person name="Calhoun S."/>
            <person name="Haridas S."/>
            <person name="Kuo A."/>
            <person name="Mondo S."/>
            <person name="Pangilinan J."/>
            <person name="Riley R."/>
            <person name="Labutti K."/>
            <person name="Andreopoulos B."/>
            <person name="Lipzen A."/>
            <person name="Chen C."/>
            <person name="Yanf M."/>
            <person name="Daum C."/>
            <person name="Ng V."/>
            <person name="Clum A."/>
            <person name="Steindorff A."/>
            <person name="Ohm R."/>
            <person name="Martin F."/>
            <person name="Silar P."/>
            <person name="Natvig D."/>
            <person name="Lalanne C."/>
            <person name="Gautier V."/>
            <person name="Ament-Velasquez S.L."/>
            <person name="Kruys A."/>
            <person name="Hutchinson M.I."/>
            <person name="Powell A.J."/>
            <person name="Barry K."/>
            <person name="Miller A.N."/>
            <person name="Grigoriev I.V."/>
            <person name="Debuchy R."/>
            <person name="Gladieux P."/>
            <person name="Thoren M.H."/>
            <person name="Johannesson H."/>
        </authorList>
    </citation>
    <scope>NUCLEOTIDE SEQUENCE</scope>
    <source>
        <strain evidence="1">CBS 606.72</strain>
    </source>
</reference>
<keyword evidence="2" id="KW-1185">Reference proteome</keyword>
<dbReference type="Gene3D" id="1.25.40.10">
    <property type="entry name" value="Tetratricopeptide repeat domain"/>
    <property type="match status" value="1"/>
</dbReference>
<dbReference type="SUPFAM" id="SSF48452">
    <property type="entry name" value="TPR-like"/>
    <property type="match status" value="1"/>
</dbReference>
<organism evidence="1 2">
    <name type="scientific">Immersiella caudata</name>
    <dbReference type="NCBI Taxonomy" id="314043"/>
    <lineage>
        <taxon>Eukaryota</taxon>
        <taxon>Fungi</taxon>
        <taxon>Dikarya</taxon>
        <taxon>Ascomycota</taxon>
        <taxon>Pezizomycotina</taxon>
        <taxon>Sordariomycetes</taxon>
        <taxon>Sordariomycetidae</taxon>
        <taxon>Sordariales</taxon>
        <taxon>Lasiosphaeriaceae</taxon>
        <taxon>Immersiella</taxon>
    </lineage>
</organism>
<dbReference type="AlphaFoldDB" id="A0AA39U049"/>
<accession>A0AA39U049</accession>